<dbReference type="SFLD" id="SFLDG01129">
    <property type="entry name" value="C1.5:_HAD__Beta-PGM__Phosphata"/>
    <property type="match status" value="1"/>
</dbReference>
<organism evidence="1 2">
    <name type="scientific">Eisenbergiella tayi</name>
    <dbReference type="NCBI Taxonomy" id="1432052"/>
    <lineage>
        <taxon>Bacteria</taxon>
        <taxon>Bacillati</taxon>
        <taxon>Bacillota</taxon>
        <taxon>Clostridia</taxon>
        <taxon>Lachnospirales</taxon>
        <taxon>Lachnospiraceae</taxon>
        <taxon>Eisenbergiella</taxon>
    </lineage>
</organism>
<comment type="caution">
    <text evidence="1">The sequence shown here is derived from an EMBL/GenBank/DDBJ whole genome shotgun (WGS) entry which is preliminary data.</text>
</comment>
<dbReference type="SFLD" id="SFLDS00003">
    <property type="entry name" value="Haloacid_Dehalogenase"/>
    <property type="match status" value="1"/>
</dbReference>
<gene>
    <name evidence="1" type="primary">yniC</name>
    <name evidence="1" type="ORF">BEI61_03293</name>
</gene>
<sequence>MIRAVIFDMDGVLVDSEMLYLNLRYQFAKGKNPEVTLEELYPTVGRSSEGSWGIVAKAVDNGMTWQELLAEYKEKVVVTYPSMDFTEVFRKEAPDVLRKLQEKGLRLALASSNGLAIVEKILRDNGIRDFFEVVVSGESFRKSKPDPEIYIHTAAALGIDTKDCLVAEDSTAGITAAHLAGMQVAAVIDDRFGFDRSLADFEVEKITDIPDIPILSGKEAIKRKEGARRSGKVHA</sequence>
<dbReference type="NCBIfam" id="TIGR01549">
    <property type="entry name" value="HAD-SF-IA-v1"/>
    <property type="match status" value="1"/>
</dbReference>
<dbReference type="GO" id="GO:0003850">
    <property type="term" value="F:2-deoxyglucose-6-phosphatase activity"/>
    <property type="evidence" value="ECO:0007669"/>
    <property type="project" value="UniProtKB-EC"/>
</dbReference>
<dbReference type="SUPFAM" id="SSF56784">
    <property type="entry name" value="HAD-like"/>
    <property type="match status" value="1"/>
</dbReference>
<proteinExistence type="predicted"/>
<dbReference type="PATRIC" id="fig|1432052.4.peg.3668"/>
<protein>
    <submittedName>
        <fullName evidence="1">2-deoxyglucose-6-phosphate phosphatase</fullName>
        <ecNumber evidence="1">3.1.3.68</ecNumber>
    </submittedName>
</protein>
<reference evidence="1 2" key="1">
    <citation type="submission" date="2016-07" db="EMBL/GenBank/DDBJ databases">
        <title>Characterization of isolates of Eisenbergiella tayi derived from blood cultures, using whole genome sequencing.</title>
        <authorList>
            <person name="Burdz T."/>
            <person name="Wiebe D."/>
            <person name="Huynh C."/>
            <person name="Bernard K."/>
        </authorList>
    </citation>
    <scope>NUCLEOTIDE SEQUENCE [LARGE SCALE GENOMIC DNA]</scope>
    <source>
        <strain evidence="1 2">NML 110608</strain>
    </source>
</reference>
<keyword evidence="1" id="KW-0378">Hydrolase</keyword>
<dbReference type="Gene3D" id="1.10.150.240">
    <property type="entry name" value="Putative phosphatase, domain 2"/>
    <property type="match status" value="1"/>
</dbReference>
<dbReference type="PANTHER" id="PTHR18901">
    <property type="entry name" value="2-DEOXYGLUCOSE-6-PHOSPHATE PHOSPHATASE 2"/>
    <property type="match status" value="1"/>
</dbReference>
<dbReference type="Proteomes" id="UP000094067">
    <property type="component" value="Unassembled WGS sequence"/>
</dbReference>
<dbReference type="SFLD" id="SFLDG01135">
    <property type="entry name" value="C1.5.6:_HAD__Beta-PGM__Phospha"/>
    <property type="match status" value="1"/>
</dbReference>
<dbReference type="PANTHER" id="PTHR18901:SF38">
    <property type="entry name" value="PSEUDOURIDINE-5'-PHOSPHATASE"/>
    <property type="match status" value="1"/>
</dbReference>
<dbReference type="AlphaFoldDB" id="A0A1E3AFA2"/>
<evidence type="ECO:0000313" key="1">
    <source>
        <dbReference type="EMBL" id="ODM07403.1"/>
    </source>
</evidence>
<evidence type="ECO:0000313" key="2">
    <source>
        <dbReference type="Proteomes" id="UP000094067"/>
    </source>
</evidence>
<dbReference type="EC" id="3.1.3.68" evidence="1"/>
<dbReference type="Pfam" id="PF13419">
    <property type="entry name" value="HAD_2"/>
    <property type="match status" value="1"/>
</dbReference>
<dbReference type="EMBL" id="MCGH01000002">
    <property type="protein sequence ID" value="ODM07403.1"/>
    <property type="molecule type" value="Genomic_DNA"/>
</dbReference>
<dbReference type="RefSeq" id="WP_069153058.1">
    <property type="nucleotide sequence ID" value="NZ_MCGH01000002.1"/>
</dbReference>
<dbReference type="PRINTS" id="PR00413">
    <property type="entry name" value="HADHALOGNASE"/>
</dbReference>
<dbReference type="InterPro" id="IPR023214">
    <property type="entry name" value="HAD_sf"/>
</dbReference>
<dbReference type="InterPro" id="IPR006439">
    <property type="entry name" value="HAD-SF_hydro_IA"/>
</dbReference>
<accession>A0A1E3AFA2</accession>
<dbReference type="InterPro" id="IPR041492">
    <property type="entry name" value="HAD_2"/>
</dbReference>
<name>A0A1E3AFA2_9FIRM</name>
<dbReference type="Gene3D" id="3.40.50.1000">
    <property type="entry name" value="HAD superfamily/HAD-like"/>
    <property type="match status" value="1"/>
</dbReference>
<dbReference type="InterPro" id="IPR036412">
    <property type="entry name" value="HAD-like_sf"/>
</dbReference>
<dbReference type="NCBIfam" id="TIGR01509">
    <property type="entry name" value="HAD-SF-IA-v3"/>
    <property type="match status" value="1"/>
</dbReference>
<dbReference type="InterPro" id="IPR023198">
    <property type="entry name" value="PGP-like_dom2"/>
</dbReference>